<accession>A0A1G4BRE0</accession>
<dbReference type="InterPro" id="IPR045518">
    <property type="entry name" value="2EXR"/>
</dbReference>
<dbReference type="Proteomes" id="UP000176998">
    <property type="component" value="Unassembled WGS sequence"/>
</dbReference>
<name>A0A1G4BRE0_9PEZI</name>
<dbReference type="Pfam" id="PF20150">
    <property type="entry name" value="2EXR"/>
    <property type="match status" value="1"/>
</dbReference>
<proteinExistence type="predicted"/>
<gene>
    <name evidence="2" type="ORF">CORC01_00864</name>
</gene>
<dbReference type="STRING" id="1209926.A0A1G4BRE0"/>
<feature type="domain" description="2EXR" evidence="1">
    <location>
        <begin position="20"/>
        <end position="69"/>
    </location>
</feature>
<evidence type="ECO:0000313" key="3">
    <source>
        <dbReference type="Proteomes" id="UP000176998"/>
    </source>
</evidence>
<evidence type="ECO:0000259" key="1">
    <source>
        <dbReference type="Pfam" id="PF20150"/>
    </source>
</evidence>
<dbReference type="GeneID" id="34554030"/>
<reference evidence="2 3" key="1">
    <citation type="submission" date="2016-09" db="EMBL/GenBank/DDBJ databases">
        <authorList>
            <person name="Capua I."/>
            <person name="De Benedictis P."/>
            <person name="Joannis T."/>
            <person name="Lombin L.H."/>
            <person name="Cattoli G."/>
        </authorList>
    </citation>
    <scope>NUCLEOTIDE SEQUENCE [LARGE SCALE GENOMIC DNA]</scope>
    <source>
        <strain evidence="2 3">IMI 309357</strain>
    </source>
</reference>
<dbReference type="RefSeq" id="XP_022481137.1">
    <property type="nucleotide sequence ID" value="XM_022612520.1"/>
</dbReference>
<dbReference type="AlphaFoldDB" id="A0A1G4BRE0"/>
<keyword evidence="3" id="KW-1185">Reference proteome</keyword>
<comment type="caution">
    <text evidence="2">The sequence shown here is derived from an EMBL/GenBank/DDBJ whole genome shotgun (WGS) entry which is preliminary data.</text>
</comment>
<protein>
    <recommendedName>
        <fullName evidence="1">2EXR domain-containing protein</fullName>
    </recommendedName>
</protein>
<dbReference type="OrthoDB" id="3557569at2759"/>
<sequence>MLGDDHSAADMEFAPNSAHSSWGTSPARIPALFHACRESRQEAIRYYGKLRFGMAGPPKIYFNPEIDVLHFGPVRGFMASSAQYFTAMSMCDPSDLRDVRYLAIDDSVMSNGIVKGAVSSLATRTIRQLPLRMPELKGIVFVRSNATAVVFGKTEKYCVDLQRLIEIAVREVAEEFPDWKIPPWCTATTCTNGSK</sequence>
<dbReference type="PANTHER" id="PTHR35910">
    <property type="entry name" value="2EXR DOMAIN-CONTAINING PROTEIN"/>
    <property type="match status" value="1"/>
</dbReference>
<dbReference type="EMBL" id="MJBS01000004">
    <property type="protein sequence ID" value="OHF04002.1"/>
    <property type="molecule type" value="Genomic_DNA"/>
</dbReference>
<dbReference type="PANTHER" id="PTHR35910:SF6">
    <property type="entry name" value="2EXR DOMAIN-CONTAINING PROTEIN"/>
    <property type="match status" value="1"/>
</dbReference>
<evidence type="ECO:0000313" key="2">
    <source>
        <dbReference type="EMBL" id="OHF04002.1"/>
    </source>
</evidence>
<organism evidence="2 3">
    <name type="scientific">Colletotrichum orchidophilum</name>
    <dbReference type="NCBI Taxonomy" id="1209926"/>
    <lineage>
        <taxon>Eukaryota</taxon>
        <taxon>Fungi</taxon>
        <taxon>Dikarya</taxon>
        <taxon>Ascomycota</taxon>
        <taxon>Pezizomycotina</taxon>
        <taxon>Sordariomycetes</taxon>
        <taxon>Hypocreomycetidae</taxon>
        <taxon>Glomerellales</taxon>
        <taxon>Glomerellaceae</taxon>
        <taxon>Colletotrichum</taxon>
    </lineage>
</organism>